<feature type="region of interest" description="Disordered" evidence="1">
    <location>
        <begin position="187"/>
        <end position="266"/>
    </location>
</feature>
<sequence>MLVLQAVRALRWGSRPELLRYAPLRASGLSRAQIYAVLDRLLQRGVVVRWGKRKGMHVEQRHAPALREALLEQLVTLVRGGATTPTLMVRRLNIDTSLLAELLSELVQSGQLLLIEGHQGRHRRRVYQATRPPPRLPVKVDALQLARRVLQRAHARGQAVTRAQLQPVLGEQTDPVIHTLLAGGALQVHSQGEHHRTYRYRPDRTRRAPLSRSRRTQPPIHRTSPSPRRVSQPALSLVHPLAPTVQAARSRGPQRTGPLHAPVQRAGAKHTPIMVPTTPLHGSAAQTTSPRGGSFAPSRRASGPGHLHGRAWPASTRNERLFIQPASSPYPLSLSPPSILAPPRCTDAHPTGAGQ</sequence>
<gene>
    <name evidence="2" type="ORF">ACFO0P_15340</name>
</gene>
<protein>
    <submittedName>
        <fullName evidence="2">Uncharacterized protein</fullName>
    </submittedName>
</protein>
<reference evidence="3" key="1">
    <citation type="journal article" date="2019" name="Int. J. Syst. Evol. Microbiol.">
        <title>The Global Catalogue of Microorganisms (GCM) 10K type strain sequencing project: providing services to taxonomists for standard genome sequencing and annotation.</title>
        <authorList>
            <consortium name="The Broad Institute Genomics Platform"/>
            <consortium name="The Broad Institute Genome Sequencing Center for Infectious Disease"/>
            <person name="Wu L."/>
            <person name="Ma J."/>
        </authorList>
    </citation>
    <scope>NUCLEOTIDE SEQUENCE [LARGE SCALE GENOMIC DNA]</scope>
    <source>
        <strain evidence="3">CCUG 39970</strain>
    </source>
</reference>
<evidence type="ECO:0000313" key="3">
    <source>
        <dbReference type="Proteomes" id="UP001595939"/>
    </source>
</evidence>
<evidence type="ECO:0000313" key="2">
    <source>
        <dbReference type="EMBL" id="MFC4455151.1"/>
    </source>
</evidence>
<name>A0ABV8YBJ3_9DEIO</name>
<dbReference type="EMBL" id="JBHSEG010000008">
    <property type="protein sequence ID" value="MFC4455151.1"/>
    <property type="molecule type" value="Genomic_DNA"/>
</dbReference>
<organism evidence="2 3">
    <name type="scientific">Deinococcus sonorensis</name>
    <dbReference type="NCBI Taxonomy" id="309891"/>
    <lineage>
        <taxon>Bacteria</taxon>
        <taxon>Thermotogati</taxon>
        <taxon>Deinococcota</taxon>
        <taxon>Deinococci</taxon>
        <taxon>Deinococcales</taxon>
        <taxon>Deinococcaceae</taxon>
        <taxon>Deinococcus</taxon>
    </lineage>
</organism>
<feature type="compositionally biased region" description="Low complexity" evidence="1">
    <location>
        <begin position="333"/>
        <end position="343"/>
    </location>
</feature>
<feature type="region of interest" description="Disordered" evidence="1">
    <location>
        <begin position="279"/>
        <end position="311"/>
    </location>
</feature>
<feature type="region of interest" description="Disordered" evidence="1">
    <location>
        <begin position="333"/>
        <end position="355"/>
    </location>
</feature>
<dbReference type="Proteomes" id="UP001595939">
    <property type="component" value="Unassembled WGS sequence"/>
</dbReference>
<dbReference type="RefSeq" id="WP_380129869.1">
    <property type="nucleotide sequence ID" value="NZ_JBHSEG010000008.1"/>
</dbReference>
<feature type="compositionally biased region" description="Basic and acidic residues" evidence="1">
    <location>
        <begin position="191"/>
        <end position="206"/>
    </location>
</feature>
<proteinExistence type="predicted"/>
<comment type="caution">
    <text evidence="2">The sequence shown here is derived from an EMBL/GenBank/DDBJ whole genome shotgun (WGS) entry which is preliminary data.</text>
</comment>
<accession>A0ABV8YBJ3</accession>
<keyword evidence="3" id="KW-1185">Reference proteome</keyword>
<evidence type="ECO:0000256" key="1">
    <source>
        <dbReference type="SAM" id="MobiDB-lite"/>
    </source>
</evidence>